<dbReference type="RefSeq" id="WP_119764842.1">
    <property type="nucleotide sequence ID" value="NZ_QYUM01000004.1"/>
</dbReference>
<sequence>MSAPGAVLKEDSSIAVVAASARAALGAEHSLEHDAPETLPREDFNAPTAAEKARGLPGKMRTILAAGLVAWVVVAIPAWLLFG</sequence>
<evidence type="ECO:0000256" key="1">
    <source>
        <dbReference type="SAM" id="Phobius"/>
    </source>
</evidence>
<accession>A0A418W6W9</accession>
<keyword evidence="1" id="KW-0812">Transmembrane</keyword>
<proteinExistence type="predicted"/>
<dbReference type="EMBL" id="QYUM01000004">
    <property type="protein sequence ID" value="RJF85770.1"/>
    <property type="molecule type" value="Genomic_DNA"/>
</dbReference>
<protein>
    <submittedName>
        <fullName evidence="2">Uncharacterized protein</fullName>
    </submittedName>
</protein>
<feature type="transmembrane region" description="Helical" evidence="1">
    <location>
        <begin position="62"/>
        <end position="82"/>
    </location>
</feature>
<keyword evidence="3" id="KW-1185">Reference proteome</keyword>
<dbReference type="AlphaFoldDB" id="A0A418W6W9"/>
<reference evidence="2 3" key="1">
    <citation type="submission" date="2018-09" db="EMBL/GenBank/DDBJ databases">
        <authorList>
            <person name="Zhu H."/>
        </authorList>
    </citation>
    <scope>NUCLEOTIDE SEQUENCE [LARGE SCALE GENOMIC DNA]</scope>
    <source>
        <strain evidence="2 3">K2R01-6</strain>
    </source>
</reference>
<dbReference type="Proteomes" id="UP000286100">
    <property type="component" value="Unassembled WGS sequence"/>
</dbReference>
<comment type="caution">
    <text evidence="2">The sequence shown here is derived from an EMBL/GenBank/DDBJ whole genome shotgun (WGS) entry which is preliminary data.</text>
</comment>
<name>A0A418W6W9_9SPHN</name>
<keyword evidence="1" id="KW-1133">Transmembrane helix</keyword>
<evidence type="ECO:0000313" key="2">
    <source>
        <dbReference type="EMBL" id="RJF85770.1"/>
    </source>
</evidence>
<organism evidence="2 3">
    <name type="scientific">Sphingomonas cavernae</name>
    <dbReference type="NCBI Taxonomy" id="2320861"/>
    <lineage>
        <taxon>Bacteria</taxon>
        <taxon>Pseudomonadati</taxon>
        <taxon>Pseudomonadota</taxon>
        <taxon>Alphaproteobacteria</taxon>
        <taxon>Sphingomonadales</taxon>
        <taxon>Sphingomonadaceae</taxon>
        <taxon>Sphingomonas</taxon>
    </lineage>
</organism>
<keyword evidence="1" id="KW-0472">Membrane</keyword>
<evidence type="ECO:0000313" key="3">
    <source>
        <dbReference type="Proteomes" id="UP000286100"/>
    </source>
</evidence>
<gene>
    <name evidence="2" type="ORF">D3876_17980</name>
</gene>